<feature type="domain" description="Anthranilate synthase component I N-terminal" evidence="1">
    <location>
        <begin position="17"/>
        <end position="51"/>
    </location>
</feature>
<dbReference type="InterPro" id="IPR005801">
    <property type="entry name" value="ADC_synthase"/>
</dbReference>
<dbReference type="Pfam" id="PF04715">
    <property type="entry name" value="Anth_synt_I_N"/>
    <property type="match status" value="1"/>
</dbReference>
<evidence type="ECO:0000313" key="3">
    <source>
        <dbReference type="Proteomes" id="UP000004986"/>
    </source>
</evidence>
<dbReference type="Gene3D" id="3.60.120.10">
    <property type="entry name" value="Anthranilate synthase"/>
    <property type="match status" value="1"/>
</dbReference>
<protein>
    <submittedName>
        <fullName evidence="2">Para-aminobenzoate synthase component I</fullName>
    </submittedName>
</protein>
<proteinExistence type="predicted"/>
<accession>F3GQE5</accession>
<dbReference type="EMBL" id="AEAI01004092">
    <property type="protein sequence ID" value="EGH49298.1"/>
    <property type="molecule type" value="Genomic_DNA"/>
</dbReference>
<dbReference type="HOGENOM" id="CLU_3111264_0_0_6"/>
<name>F3GQE5_PSESJ</name>
<dbReference type="Proteomes" id="UP000004986">
    <property type="component" value="Unassembled WGS sequence"/>
</dbReference>
<gene>
    <name evidence="2" type="ORF">PSYPI_45818</name>
</gene>
<evidence type="ECO:0000313" key="2">
    <source>
        <dbReference type="EMBL" id="EGH49298.1"/>
    </source>
</evidence>
<keyword evidence="3" id="KW-1185">Reference proteome</keyword>
<sequence length="52" mass="5717">RRGRSSLKALGAAQLPDECELPFAGGLIGYLSYEFGRRLEPLPDQAIDDLQL</sequence>
<evidence type="ECO:0000259" key="1">
    <source>
        <dbReference type="Pfam" id="PF04715"/>
    </source>
</evidence>
<feature type="non-terminal residue" evidence="2">
    <location>
        <position position="52"/>
    </location>
</feature>
<feature type="non-terminal residue" evidence="2">
    <location>
        <position position="1"/>
    </location>
</feature>
<dbReference type="AlphaFoldDB" id="F3GQE5"/>
<dbReference type="SUPFAM" id="SSF56322">
    <property type="entry name" value="ADC synthase"/>
    <property type="match status" value="1"/>
</dbReference>
<reference evidence="2 3" key="1">
    <citation type="journal article" date="2011" name="PLoS Pathog.">
        <title>Dynamic evolution of pathogenicity revealed by sequencing and comparative genomics of 19 Pseudomonas syringae isolates.</title>
        <authorList>
            <person name="Baltrus D.A."/>
            <person name="Nishimura M.T."/>
            <person name="Romanchuk A."/>
            <person name="Chang J.H."/>
            <person name="Mukhtar M.S."/>
            <person name="Cherkis K."/>
            <person name="Roach J."/>
            <person name="Grant S.R."/>
            <person name="Jones C.D."/>
            <person name="Dangl J.L."/>
        </authorList>
    </citation>
    <scope>NUCLEOTIDE SEQUENCE [LARGE SCALE GENOMIC DNA]</scope>
    <source>
        <strain evidence="2 3">1704B</strain>
    </source>
</reference>
<dbReference type="InterPro" id="IPR006805">
    <property type="entry name" value="Anth_synth_I_N"/>
</dbReference>
<comment type="caution">
    <text evidence="2">The sequence shown here is derived from an EMBL/GenBank/DDBJ whole genome shotgun (WGS) entry which is preliminary data.</text>
</comment>
<organism evidence="2 3">
    <name type="scientific">Pseudomonas syringae pv. pisi str. 1704B</name>
    <dbReference type="NCBI Taxonomy" id="629263"/>
    <lineage>
        <taxon>Bacteria</taxon>
        <taxon>Pseudomonadati</taxon>
        <taxon>Pseudomonadota</taxon>
        <taxon>Gammaproteobacteria</taxon>
        <taxon>Pseudomonadales</taxon>
        <taxon>Pseudomonadaceae</taxon>
        <taxon>Pseudomonas</taxon>
        <taxon>Pseudomonas syringae</taxon>
    </lineage>
</organism>